<evidence type="ECO:0000313" key="6">
    <source>
        <dbReference type="EMBL" id="CAB4981548.1"/>
    </source>
</evidence>
<dbReference type="SUPFAM" id="SSF55961">
    <property type="entry name" value="Bet v1-like"/>
    <property type="match status" value="1"/>
</dbReference>
<dbReference type="EMBL" id="CAFBMT010000008">
    <property type="protein sequence ID" value="CAB4933966.1"/>
    <property type="molecule type" value="Genomic_DNA"/>
</dbReference>
<accession>A0A6J6YE10</accession>
<dbReference type="EMBL" id="CAFBIY010000095">
    <property type="protein sequence ID" value="CAB4851775.1"/>
    <property type="molecule type" value="Genomic_DNA"/>
</dbReference>
<evidence type="ECO:0000313" key="2">
    <source>
        <dbReference type="EMBL" id="CAB4704304.1"/>
    </source>
</evidence>
<dbReference type="Gene3D" id="3.30.530.20">
    <property type="match status" value="1"/>
</dbReference>
<proteinExistence type="predicted"/>
<evidence type="ECO:0000313" key="4">
    <source>
        <dbReference type="EMBL" id="CAB4851775.1"/>
    </source>
</evidence>
<evidence type="ECO:0000313" key="3">
    <source>
        <dbReference type="EMBL" id="CAB4806685.1"/>
    </source>
</evidence>
<sequence>MYGTVRHEIRIQRPAADVWALAGDAERLCDWFPGIVSSAVDGTLRTIVTASGIPMPEEILACDDTQRRFQYRLTMPVFKHHRGTIDVIDLHDDTTLVVYSTEADPRAMALVIGGGTAGALRELKRQMELTTEGAL</sequence>
<evidence type="ECO:0000313" key="5">
    <source>
        <dbReference type="EMBL" id="CAB4933966.1"/>
    </source>
</evidence>
<dbReference type="InterPro" id="IPR023393">
    <property type="entry name" value="START-like_dom_sf"/>
</dbReference>
<dbReference type="InterPro" id="IPR019587">
    <property type="entry name" value="Polyketide_cyclase/dehydratase"/>
</dbReference>
<gene>
    <name evidence="2" type="ORF">UFOPK2656_00252</name>
    <name evidence="3" type="ORF">UFOPK3099_00459</name>
    <name evidence="4" type="ORF">UFOPK3267_01713</name>
    <name evidence="5" type="ORF">UFOPK3651_01667</name>
    <name evidence="6" type="ORF">UFOPK3931_00839</name>
    <name evidence="1" type="ORF">UFOPK4189_02000</name>
</gene>
<dbReference type="Pfam" id="PF10604">
    <property type="entry name" value="Polyketide_cyc2"/>
    <property type="match status" value="1"/>
</dbReference>
<dbReference type="EMBL" id="CAESGF010000011">
    <property type="protein sequence ID" value="CAB4364235.1"/>
    <property type="molecule type" value="Genomic_DNA"/>
</dbReference>
<evidence type="ECO:0000313" key="1">
    <source>
        <dbReference type="EMBL" id="CAB4364235.1"/>
    </source>
</evidence>
<dbReference type="EMBL" id="CAFAAV010000022">
    <property type="protein sequence ID" value="CAB4806685.1"/>
    <property type="molecule type" value="Genomic_DNA"/>
</dbReference>
<protein>
    <submittedName>
        <fullName evidence="3">Unannotated protein</fullName>
    </submittedName>
</protein>
<reference evidence="3" key="1">
    <citation type="submission" date="2020-05" db="EMBL/GenBank/DDBJ databases">
        <authorList>
            <person name="Chiriac C."/>
            <person name="Salcher M."/>
            <person name="Ghai R."/>
            <person name="Kavagutti S V."/>
        </authorList>
    </citation>
    <scope>NUCLEOTIDE SEQUENCE</scope>
</reference>
<dbReference type="EMBL" id="CAEZYF010000001">
    <property type="protein sequence ID" value="CAB4704304.1"/>
    <property type="molecule type" value="Genomic_DNA"/>
</dbReference>
<organism evidence="3">
    <name type="scientific">freshwater metagenome</name>
    <dbReference type="NCBI Taxonomy" id="449393"/>
    <lineage>
        <taxon>unclassified sequences</taxon>
        <taxon>metagenomes</taxon>
        <taxon>ecological metagenomes</taxon>
    </lineage>
</organism>
<dbReference type="CDD" id="cd07821">
    <property type="entry name" value="PYR_PYL_RCAR_like"/>
    <property type="match status" value="1"/>
</dbReference>
<dbReference type="EMBL" id="CAFBOL010000015">
    <property type="protein sequence ID" value="CAB4981548.1"/>
    <property type="molecule type" value="Genomic_DNA"/>
</dbReference>
<name>A0A6J6YE10_9ZZZZ</name>
<dbReference type="AlphaFoldDB" id="A0A6J6YE10"/>